<geneLocation type="plasmid" evidence="2 3">
    <name>pG5MAi6_2</name>
</geneLocation>
<dbReference type="EC" id="2.4.-.-" evidence="2"/>
<evidence type="ECO:0000313" key="2">
    <source>
        <dbReference type="EMBL" id="WEA47259.1"/>
    </source>
</evidence>
<dbReference type="Pfam" id="PF13385">
    <property type="entry name" value="Laminin_G_3"/>
    <property type="match status" value="1"/>
</dbReference>
<dbReference type="Gene3D" id="2.60.120.200">
    <property type="match status" value="1"/>
</dbReference>
<dbReference type="GO" id="GO:0016757">
    <property type="term" value="F:glycosyltransferase activity"/>
    <property type="evidence" value="ECO:0007669"/>
    <property type="project" value="UniProtKB-KW"/>
</dbReference>
<organism evidence="2 3">
    <name type="scientific">Priestia aryabhattai</name>
    <name type="common">Bacillus aryabhattai</name>
    <dbReference type="NCBI Taxonomy" id="412384"/>
    <lineage>
        <taxon>Bacteria</taxon>
        <taxon>Bacillati</taxon>
        <taxon>Bacillota</taxon>
        <taxon>Bacilli</taxon>
        <taxon>Bacillales</taxon>
        <taxon>Bacillaceae</taxon>
        <taxon>Priestia</taxon>
    </lineage>
</organism>
<dbReference type="SUPFAM" id="SSF53756">
    <property type="entry name" value="UDP-Glycosyltransferase/glycogen phosphorylase"/>
    <property type="match status" value="1"/>
</dbReference>
<keyword evidence="2" id="KW-0328">Glycosyltransferase</keyword>
<accession>A0ABD7X3G5</accession>
<dbReference type="InterPro" id="IPR001296">
    <property type="entry name" value="Glyco_trans_1"/>
</dbReference>
<reference evidence="2 3" key="1">
    <citation type="submission" date="2023-02" db="EMBL/GenBank/DDBJ databases">
        <title>Complete genome sequence of Priestia aryabhattai G5MAi6, a methanol-tolerant strain isolated from tap water in Hong Kong.</title>
        <authorList>
            <person name="Leung K.M."/>
            <person name="Lai G.K.K."/>
            <person name="Griffin S.D.J."/>
        </authorList>
    </citation>
    <scope>NUCLEOTIDE SEQUENCE [LARGE SCALE GENOMIC DNA]</scope>
    <source>
        <strain evidence="2 3">G5MAi6</strain>
        <plasmid evidence="2 3">pG5MAi6_2</plasmid>
    </source>
</reference>
<gene>
    <name evidence="2" type="ORF">PWO00_28160</name>
</gene>
<dbReference type="Pfam" id="PF00534">
    <property type="entry name" value="Glycos_transf_1"/>
    <property type="match status" value="1"/>
</dbReference>
<dbReference type="PANTHER" id="PTHR12526">
    <property type="entry name" value="GLYCOSYLTRANSFERASE"/>
    <property type="match status" value="1"/>
</dbReference>
<keyword evidence="2" id="KW-0808">Transferase</keyword>
<dbReference type="AlphaFoldDB" id="A0ABD7X3G5"/>
<dbReference type="InterPro" id="IPR013320">
    <property type="entry name" value="ConA-like_dom_sf"/>
</dbReference>
<dbReference type="CDD" id="cd03801">
    <property type="entry name" value="GT4_PimA-like"/>
    <property type="match status" value="1"/>
</dbReference>
<dbReference type="Gene3D" id="3.40.50.2000">
    <property type="entry name" value="Glycogen Phosphorylase B"/>
    <property type="match status" value="2"/>
</dbReference>
<proteinExistence type="predicted"/>
<dbReference type="PANTHER" id="PTHR12526:SF627">
    <property type="entry name" value="D-RHAMNOSYLTRANSFERASE WBPZ"/>
    <property type="match status" value="1"/>
</dbReference>
<keyword evidence="2" id="KW-0614">Plasmid</keyword>
<evidence type="ECO:0000313" key="3">
    <source>
        <dbReference type="Proteomes" id="UP001220217"/>
    </source>
</evidence>
<protein>
    <submittedName>
        <fullName evidence="2">Glycosyltransferase</fullName>
        <ecNumber evidence="2">2.4.-.-</ecNumber>
    </submittedName>
</protein>
<feature type="domain" description="Glycosyl transferase family 1" evidence="1">
    <location>
        <begin position="403"/>
        <end position="568"/>
    </location>
</feature>
<dbReference type="EMBL" id="CP118720">
    <property type="protein sequence ID" value="WEA47259.1"/>
    <property type="molecule type" value="Genomic_DNA"/>
</dbReference>
<name>A0ABD7X3G5_PRIAR</name>
<dbReference type="RefSeq" id="WP_275037760.1">
    <property type="nucleotide sequence ID" value="NZ_CP118720.1"/>
</dbReference>
<dbReference type="SUPFAM" id="SSF49899">
    <property type="entry name" value="Concanavalin A-like lectins/glucanases"/>
    <property type="match status" value="1"/>
</dbReference>
<sequence length="594" mass="67469">MLRNTFLAFNGQDNLVTQKQLFKEVKNTFTIEFWAYPKDIHGIEKESRNGVTNTFNQRFAVTPIFGAYEDRKNSVAGVGVSVGSNGISVYEHTTNHLPPVLVFNGSINDWVHVAVVYQNKVPTLFINGEYIRTGLKSLKKNIVPSGVFGGLDPYGFYSGGLSEIRIWSIAKSQEELSTMMNKELSGGETGLVGYWKLDEGSNSIAKDSTQNNNHGSILGAKWDRYQTKETEEIVNQNLNVLFTFFVPSGGVETLNRQRFYALSGRGIQCDFLYSQSGTGLQNKIDTSVFITNNDNEIKEIIQKGNYDAIIICSDLLLLQKIRSLGFKNLLIYDNQGLGYNKEYAEDYLKNHAYSVIEEYSDAIMYPKTPHLIEAFEKIFPSKKKYCFHNCFNTNVFKYEPHPKNNQIIIGWVGRIEENKNWKDFLEIGARLIQKSSDIQLWMFEDDTLSTKEERLSFENKIDELGIKDNLTIYANQPHSKMAEYFSKIGDSGGFLCSTSKVEGFGYAVLEAMVCRCPVLSTDSDGVRSFIKHDLTGKFFQLGNIREAVEQGEELLFNLPLREAIRINAVDHINENFSPEKYAENFISMINDLKR</sequence>
<evidence type="ECO:0000259" key="1">
    <source>
        <dbReference type="Pfam" id="PF00534"/>
    </source>
</evidence>
<dbReference type="Proteomes" id="UP001220217">
    <property type="component" value="Plasmid pG5MAi6_2"/>
</dbReference>